<name>J0XFC2_9ACTO</name>
<gene>
    <name evidence="2" type="ORF">HMPREF1318_1371</name>
</gene>
<dbReference type="PATRIC" id="fig|1125718.3.peg.262"/>
<feature type="compositionally biased region" description="Basic residues" evidence="1">
    <location>
        <begin position="51"/>
        <end position="61"/>
    </location>
</feature>
<sequence length="72" mass="8171">MVRAGPRAPRHGRRSTASIRAILGHRRRDAKNEAAHIRRIGHIGNTAHMPWGRRRSQKATRRHEGPSRVRGA</sequence>
<feature type="compositionally biased region" description="Basic and acidic residues" evidence="1">
    <location>
        <begin position="62"/>
        <end position="72"/>
    </location>
</feature>
<evidence type="ECO:0000313" key="3">
    <source>
        <dbReference type="Proteomes" id="UP000002941"/>
    </source>
</evidence>
<comment type="caution">
    <text evidence="2">The sequence shown here is derived from an EMBL/GenBank/DDBJ whole genome shotgun (WGS) entry which is preliminary data.</text>
</comment>
<keyword evidence="3" id="KW-1185">Reference proteome</keyword>
<evidence type="ECO:0000313" key="2">
    <source>
        <dbReference type="EMBL" id="EJF47426.1"/>
    </source>
</evidence>
<accession>J0XFC2</accession>
<protein>
    <submittedName>
        <fullName evidence="2">Uncharacterized protein</fullName>
    </submittedName>
</protein>
<dbReference type="EMBL" id="AKFT01000012">
    <property type="protein sequence ID" value="EJF47426.1"/>
    <property type="molecule type" value="Genomic_DNA"/>
</dbReference>
<dbReference type="AlphaFoldDB" id="J0XFC2"/>
<feature type="region of interest" description="Disordered" evidence="1">
    <location>
        <begin position="1"/>
        <end position="72"/>
    </location>
</feature>
<proteinExistence type="predicted"/>
<reference evidence="2 3" key="1">
    <citation type="submission" date="2012-05" db="EMBL/GenBank/DDBJ databases">
        <authorList>
            <person name="Harkins D.M."/>
            <person name="Madupu R."/>
            <person name="Durkin A.S."/>
            <person name="Torralba M."/>
            <person name="Methe B."/>
            <person name="Sutton G.G."/>
            <person name="Nelson K.E."/>
        </authorList>
    </citation>
    <scope>NUCLEOTIDE SEQUENCE [LARGE SCALE GENOMIC DNA]</scope>
    <source>
        <strain evidence="2 3">F0489</strain>
    </source>
</reference>
<dbReference type="Proteomes" id="UP000002941">
    <property type="component" value="Unassembled WGS sequence"/>
</dbReference>
<organism evidence="2 3">
    <name type="scientific">Actinomyces massiliensis F0489</name>
    <dbReference type="NCBI Taxonomy" id="1125718"/>
    <lineage>
        <taxon>Bacteria</taxon>
        <taxon>Bacillati</taxon>
        <taxon>Actinomycetota</taxon>
        <taxon>Actinomycetes</taxon>
        <taxon>Actinomycetales</taxon>
        <taxon>Actinomycetaceae</taxon>
        <taxon>Actinomyces</taxon>
    </lineage>
</organism>
<evidence type="ECO:0000256" key="1">
    <source>
        <dbReference type="SAM" id="MobiDB-lite"/>
    </source>
</evidence>